<sequence>MKNWMLILLILFTSSAYSAEYRIETVDKKPVPIREYIRLWENKAVQLCRLNAKDYNIVENTCSGYILAKFSGCRHLLKKQVNKYIYDAEQGQNMVSDYFQCINAWPHCNGFEIKNEDDLTRYCS</sequence>
<evidence type="ECO:0000313" key="3">
    <source>
        <dbReference type="Proteomes" id="UP000267535"/>
    </source>
</evidence>
<accession>A0A3P1STV4</accession>
<dbReference type="AlphaFoldDB" id="A0A3P1STV4"/>
<reference evidence="2 3" key="1">
    <citation type="submission" date="2018-11" db="EMBL/GenBank/DDBJ databases">
        <title>The draft genome sequence of Amphritea balenae JAMM 1525T.</title>
        <authorList>
            <person name="Fang Z."/>
            <person name="Zhang Y."/>
            <person name="Han X."/>
        </authorList>
    </citation>
    <scope>NUCLEOTIDE SEQUENCE [LARGE SCALE GENOMIC DNA]</scope>
    <source>
        <strain evidence="2 3">JAMM 1525</strain>
    </source>
</reference>
<proteinExistence type="predicted"/>
<gene>
    <name evidence="2" type="ORF">EHS89_07160</name>
</gene>
<dbReference type="RefSeq" id="WP_124925456.1">
    <property type="nucleotide sequence ID" value="NZ_BMOH01000005.1"/>
</dbReference>
<comment type="caution">
    <text evidence="2">The sequence shown here is derived from an EMBL/GenBank/DDBJ whole genome shotgun (WGS) entry which is preliminary data.</text>
</comment>
<feature type="signal peptide" evidence="1">
    <location>
        <begin position="1"/>
        <end position="18"/>
    </location>
</feature>
<protein>
    <submittedName>
        <fullName evidence="2">Uncharacterized protein</fullName>
    </submittedName>
</protein>
<keyword evidence="1" id="KW-0732">Signal</keyword>
<feature type="chain" id="PRO_5018293039" evidence="1">
    <location>
        <begin position="19"/>
        <end position="124"/>
    </location>
</feature>
<evidence type="ECO:0000256" key="1">
    <source>
        <dbReference type="SAM" id="SignalP"/>
    </source>
</evidence>
<keyword evidence="3" id="KW-1185">Reference proteome</keyword>
<dbReference type="EMBL" id="RQXV01000003">
    <property type="protein sequence ID" value="RRC99985.1"/>
    <property type="molecule type" value="Genomic_DNA"/>
</dbReference>
<organism evidence="2 3">
    <name type="scientific">Amphritea balenae</name>
    <dbReference type="NCBI Taxonomy" id="452629"/>
    <lineage>
        <taxon>Bacteria</taxon>
        <taxon>Pseudomonadati</taxon>
        <taxon>Pseudomonadota</taxon>
        <taxon>Gammaproteobacteria</taxon>
        <taxon>Oceanospirillales</taxon>
        <taxon>Oceanospirillaceae</taxon>
        <taxon>Amphritea</taxon>
    </lineage>
</organism>
<dbReference type="Proteomes" id="UP000267535">
    <property type="component" value="Unassembled WGS sequence"/>
</dbReference>
<evidence type="ECO:0000313" key="2">
    <source>
        <dbReference type="EMBL" id="RRC99985.1"/>
    </source>
</evidence>
<name>A0A3P1STV4_9GAMM</name>
<dbReference type="OrthoDB" id="6026532at2"/>